<accession>A0A0V8GJH3</accession>
<sequence length="294" mass="32686">MKRFLNNRKLLITLLSFLLLVILIGISLQGRNQSHWYQSFVRDTAGVGQRLFATPIGWIDDTVTSIREVRDVYKENEHLKSRLNDYAGNAVKVRDLERENKELKDMLDLNGSIRDYKLLPAEMIGRTASEWQRFVTINIGEQKGVKANMAVVTADGLIGRVIQASAYTSLVQLMSDTSRTNNVSATADDTKGKGVFGTIEGFDEETKLLKFTKIPNDAKLKKGQTVTTSGLGGKYPSGIVIGKITEVKSDQYGASKIAYVKPAADFEQFGHVFVIEREAKEPFAETDKGGDTRE</sequence>
<evidence type="ECO:0000256" key="5">
    <source>
        <dbReference type="PIRNR" id="PIRNR038471"/>
    </source>
</evidence>
<evidence type="ECO:0000259" key="6">
    <source>
        <dbReference type="Pfam" id="PF04085"/>
    </source>
</evidence>
<dbReference type="Gene3D" id="2.40.10.340">
    <property type="entry name" value="Rod shape-determining protein MreC, domain 1"/>
    <property type="match status" value="1"/>
</dbReference>
<dbReference type="InterPro" id="IPR055342">
    <property type="entry name" value="MreC_beta-barrel_core"/>
</dbReference>
<reference evidence="7 9" key="1">
    <citation type="journal article" date="2015" name="Int. J. Syst. Evol. Microbiol.">
        <title>Exiguobacterium enclense sp. nov., isolated from sediment.</title>
        <authorList>
            <person name="Dastager S.G."/>
            <person name="Mawlankar R."/>
            <person name="Sonalkar V.V."/>
            <person name="Thorat M.N."/>
            <person name="Mual P."/>
            <person name="Verma A."/>
            <person name="Krishnamurthi S."/>
            <person name="Tang S.K."/>
            <person name="Li W.J."/>
        </authorList>
    </citation>
    <scope>NUCLEOTIDE SEQUENCE [LARGE SCALE GENOMIC DNA]</scope>
    <source>
        <strain evidence="7 9">NIO-1109</strain>
    </source>
</reference>
<name>A0A0V8GJH3_9BACL</name>
<evidence type="ECO:0000313" key="7">
    <source>
        <dbReference type="EMBL" id="KSU50420.1"/>
    </source>
</evidence>
<dbReference type="GeneID" id="90837369"/>
<comment type="function">
    <text evidence="5">Involved in formation and maintenance of cell shape.</text>
</comment>
<evidence type="ECO:0000256" key="2">
    <source>
        <dbReference type="ARBA" id="ARBA00013855"/>
    </source>
</evidence>
<keyword evidence="3 5" id="KW-0133">Cell shape</keyword>
<evidence type="ECO:0000256" key="3">
    <source>
        <dbReference type="ARBA" id="ARBA00022960"/>
    </source>
</evidence>
<dbReference type="InterPro" id="IPR007221">
    <property type="entry name" value="MreC"/>
</dbReference>
<dbReference type="Pfam" id="PF04085">
    <property type="entry name" value="MreC"/>
    <property type="match status" value="1"/>
</dbReference>
<evidence type="ECO:0000313" key="10">
    <source>
        <dbReference type="Proteomes" id="UP000072605"/>
    </source>
</evidence>
<protein>
    <recommendedName>
        <fullName evidence="2 5">Cell shape-determining protein MreC</fullName>
    </recommendedName>
    <alternativeName>
        <fullName evidence="4 5">Cell shape protein MreC</fullName>
    </alternativeName>
</protein>
<evidence type="ECO:0000256" key="1">
    <source>
        <dbReference type="ARBA" id="ARBA00009369"/>
    </source>
</evidence>
<dbReference type="SMR" id="A0A0V8GJH3"/>
<dbReference type="PANTHER" id="PTHR34138:SF1">
    <property type="entry name" value="CELL SHAPE-DETERMINING PROTEIN MREC"/>
    <property type="match status" value="1"/>
</dbReference>
<evidence type="ECO:0000313" key="9">
    <source>
        <dbReference type="Proteomes" id="UP000053797"/>
    </source>
</evidence>
<feature type="domain" description="Rod shape-determining protein MreC beta-barrel core" evidence="6">
    <location>
        <begin position="124"/>
        <end position="276"/>
    </location>
</feature>
<dbReference type="Gene3D" id="2.40.10.350">
    <property type="entry name" value="Rod shape-determining protein MreC, domain 2"/>
    <property type="match status" value="1"/>
</dbReference>
<dbReference type="NCBIfam" id="TIGR00219">
    <property type="entry name" value="mreC"/>
    <property type="match status" value="1"/>
</dbReference>
<dbReference type="AlphaFoldDB" id="A0A0V8GJH3"/>
<gene>
    <name evidence="7" type="ORF">AS033_03295</name>
    <name evidence="8" type="ORF">RSA11_11235</name>
</gene>
<dbReference type="OrthoDB" id="9792313at2"/>
<dbReference type="Gene3D" id="1.20.5.490">
    <property type="entry name" value="Single helix bin"/>
    <property type="match status" value="1"/>
</dbReference>
<dbReference type="PIRSF" id="PIRSF038471">
    <property type="entry name" value="MreC"/>
    <property type="match status" value="1"/>
</dbReference>
<evidence type="ECO:0000313" key="8">
    <source>
        <dbReference type="EMBL" id="KTR26275.1"/>
    </source>
</evidence>
<dbReference type="EMBL" id="LNQL01000001">
    <property type="protein sequence ID" value="KSU50420.1"/>
    <property type="molecule type" value="Genomic_DNA"/>
</dbReference>
<dbReference type="Proteomes" id="UP000053797">
    <property type="component" value="Unassembled WGS sequence"/>
</dbReference>
<dbReference type="RefSeq" id="WP_023468950.1">
    <property type="nucleotide sequence ID" value="NZ_FMYN01000001.1"/>
</dbReference>
<dbReference type="EMBL" id="LDQV01000025">
    <property type="protein sequence ID" value="KTR26275.1"/>
    <property type="molecule type" value="Genomic_DNA"/>
</dbReference>
<organism evidence="7 9">
    <name type="scientific">Exiguobacterium indicum</name>
    <dbReference type="NCBI Taxonomy" id="296995"/>
    <lineage>
        <taxon>Bacteria</taxon>
        <taxon>Bacillati</taxon>
        <taxon>Bacillota</taxon>
        <taxon>Bacilli</taxon>
        <taxon>Bacillales</taxon>
        <taxon>Bacillales Family XII. Incertae Sedis</taxon>
        <taxon>Exiguobacterium</taxon>
    </lineage>
</organism>
<dbReference type="PANTHER" id="PTHR34138">
    <property type="entry name" value="CELL SHAPE-DETERMINING PROTEIN MREC"/>
    <property type="match status" value="1"/>
</dbReference>
<proteinExistence type="inferred from homology"/>
<comment type="caution">
    <text evidence="7">The sequence shown here is derived from an EMBL/GenBank/DDBJ whole genome shotgun (WGS) entry which is preliminary data.</text>
</comment>
<dbReference type="Proteomes" id="UP000072605">
    <property type="component" value="Unassembled WGS sequence"/>
</dbReference>
<comment type="similarity">
    <text evidence="1 5">Belongs to the MreC family.</text>
</comment>
<dbReference type="GO" id="GO:0008360">
    <property type="term" value="P:regulation of cell shape"/>
    <property type="evidence" value="ECO:0007669"/>
    <property type="project" value="UniProtKB-KW"/>
</dbReference>
<dbReference type="GO" id="GO:0005886">
    <property type="term" value="C:plasma membrane"/>
    <property type="evidence" value="ECO:0007669"/>
    <property type="project" value="TreeGrafter"/>
</dbReference>
<dbReference type="InterPro" id="IPR042175">
    <property type="entry name" value="Cell/Rod_MreC_2"/>
</dbReference>
<reference evidence="8 10" key="2">
    <citation type="journal article" date="2016" name="Front. Microbiol.">
        <title>Genomic Resource of Rice Seed Associated Bacteria.</title>
        <authorList>
            <person name="Midha S."/>
            <person name="Bansal K."/>
            <person name="Sharma S."/>
            <person name="Kumar N."/>
            <person name="Patil P.P."/>
            <person name="Chaudhry V."/>
            <person name="Patil P.B."/>
        </authorList>
    </citation>
    <scope>NUCLEOTIDE SEQUENCE [LARGE SCALE GENOMIC DNA]</scope>
    <source>
        <strain evidence="8 10">RSA11</strain>
    </source>
</reference>
<evidence type="ECO:0000256" key="4">
    <source>
        <dbReference type="ARBA" id="ARBA00032089"/>
    </source>
</evidence>
<dbReference type="InterPro" id="IPR042177">
    <property type="entry name" value="Cell/Rod_1"/>
</dbReference>